<evidence type="ECO:0000313" key="2">
    <source>
        <dbReference type="Proteomes" id="UP001597046"/>
    </source>
</evidence>
<comment type="caution">
    <text evidence="1">The sequence shown here is derived from an EMBL/GenBank/DDBJ whole genome shotgun (WGS) entry which is preliminary data.</text>
</comment>
<proteinExistence type="predicted"/>
<dbReference type="EMBL" id="JBHTKH010000009">
    <property type="protein sequence ID" value="MFD1055429.1"/>
    <property type="molecule type" value="Genomic_DNA"/>
</dbReference>
<gene>
    <name evidence="1" type="ORF">ACFQ2V_14030</name>
</gene>
<organism evidence="1 2">
    <name type="scientific">Terrabacter terrigena</name>
    <dbReference type="NCBI Taxonomy" id="574718"/>
    <lineage>
        <taxon>Bacteria</taxon>
        <taxon>Bacillati</taxon>
        <taxon>Actinomycetota</taxon>
        <taxon>Actinomycetes</taxon>
        <taxon>Micrococcales</taxon>
        <taxon>Intrasporangiaceae</taxon>
        <taxon>Terrabacter</taxon>
    </lineage>
</organism>
<sequence length="419" mass="45265">MPDLPDVTALINFDAAPGVTNYFHLNDPVYGLLDDNPLSAGDVWADVTPYLVSCSSTRGANNSNDPVPQWDAGEGTALLRNDDRRFDPTNLAGPYVEAGVTTQVVPRRIFKWLAFWNGVTYPLCTGFIKWRYGYEGPQSATATLQLADAFSILSTPQGTTAPVGAGETSTARVNRILDTAGWSAADRDVAGGAVTMQATTFGNNALSDLQVVNDSELGELYVNGDGDVVFRGRSDILTRTRSTVSQGIFGSDVANGELPYVDVEISYDGPRATAVYATRVGGVEQVASVYDKYPVGYSKDGLMLQTDAATAGWARRVMGMSKDPSLRFSSITIDPRANPDALFPQVLGRQIGDRITIRRRPPGGGAVIEQDVFIRGISHEYGPGRRWLTTWTLGPTVAATFLILDDPVQGRLDDYKLSY</sequence>
<protein>
    <recommendedName>
        <fullName evidence="3">Tip attachment protein J domain-containing protein</fullName>
    </recommendedName>
</protein>
<evidence type="ECO:0008006" key="3">
    <source>
        <dbReference type="Google" id="ProtNLM"/>
    </source>
</evidence>
<keyword evidence="2" id="KW-1185">Reference proteome</keyword>
<evidence type="ECO:0000313" key="1">
    <source>
        <dbReference type="EMBL" id="MFD1055429.1"/>
    </source>
</evidence>
<name>A0ABW3N178_9MICO</name>
<accession>A0ABW3N178</accession>
<dbReference type="RefSeq" id="WP_386053466.1">
    <property type="nucleotide sequence ID" value="NZ_JBHTKH010000009.1"/>
</dbReference>
<reference evidence="2" key="1">
    <citation type="journal article" date="2019" name="Int. J. Syst. Evol. Microbiol.">
        <title>The Global Catalogue of Microorganisms (GCM) 10K type strain sequencing project: providing services to taxonomists for standard genome sequencing and annotation.</title>
        <authorList>
            <consortium name="The Broad Institute Genomics Platform"/>
            <consortium name="The Broad Institute Genome Sequencing Center for Infectious Disease"/>
            <person name="Wu L."/>
            <person name="Ma J."/>
        </authorList>
    </citation>
    <scope>NUCLEOTIDE SEQUENCE [LARGE SCALE GENOMIC DNA]</scope>
    <source>
        <strain evidence="2">CCUG 57508</strain>
    </source>
</reference>
<dbReference type="Proteomes" id="UP001597046">
    <property type="component" value="Unassembled WGS sequence"/>
</dbReference>